<sequence>MSNKTSCAMVPTIFQPFPMTTAIHPHSFCGYLMNQQQQGGKRQNVDHHQDEFPINRRNNLLFQYCYLSYPPEVKNATTWRGVLRILQNYERFIISKNSSLVLVIANLLMRNSIASISPIGWMILRSIHIFCNSSEVVSNSSLRVPERL</sequence>
<evidence type="ECO:0000313" key="2">
    <source>
        <dbReference type="Proteomes" id="UP000013568"/>
    </source>
</evidence>
<evidence type="ECO:0000313" key="1">
    <source>
        <dbReference type="EMBL" id="EFW11891.1"/>
    </source>
</evidence>
<proteinExistence type="predicted"/>
<dbReference type="AlphaFoldDB" id="E9CNW0"/>
<reference evidence="2" key="1">
    <citation type="journal article" date="2011" name="Genome Biol. Evol.">
        <title>Massive genomic decay in Serratia symbiotica, a recently evolved symbiont of aphids.</title>
        <authorList>
            <person name="Burke G.R."/>
            <person name="Moran N.A."/>
        </authorList>
    </citation>
    <scope>NUCLEOTIDE SEQUENCE [LARGE SCALE GENOMIC DNA]</scope>
    <source>
        <strain evidence="2">Tucson</strain>
    </source>
</reference>
<dbReference type="Proteomes" id="UP000013568">
    <property type="component" value="Unassembled WGS sequence"/>
</dbReference>
<accession>E9CNW0</accession>
<gene>
    <name evidence="1" type="ORF">SSYM_2152</name>
</gene>
<dbReference type="HOGENOM" id="CLU_1757566_0_0_6"/>
<name>E9CNW0_9GAMM</name>
<organism evidence="1 2">
    <name type="scientific">Serratia symbiotica str. Tucson</name>
    <dbReference type="NCBI Taxonomy" id="914128"/>
    <lineage>
        <taxon>Bacteria</taxon>
        <taxon>Pseudomonadati</taxon>
        <taxon>Pseudomonadota</taxon>
        <taxon>Gammaproteobacteria</taxon>
        <taxon>Enterobacterales</taxon>
        <taxon>Yersiniaceae</taxon>
        <taxon>Serratia</taxon>
        <taxon>Serratia symbiotica</taxon>
    </lineage>
</organism>
<keyword evidence="2" id="KW-1185">Reference proteome</keyword>
<protein>
    <submittedName>
        <fullName evidence="1">Uncharacterized protein</fullName>
    </submittedName>
</protein>
<dbReference type="EMBL" id="GL636121">
    <property type="protein sequence ID" value="EFW11891.1"/>
    <property type="molecule type" value="Genomic_DNA"/>
</dbReference>